<organism evidence="2 3">
    <name type="scientific">Monilinia vaccinii-corymbosi</name>
    <dbReference type="NCBI Taxonomy" id="61207"/>
    <lineage>
        <taxon>Eukaryota</taxon>
        <taxon>Fungi</taxon>
        <taxon>Dikarya</taxon>
        <taxon>Ascomycota</taxon>
        <taxon>Pezizomycotina</taxon>
        <taxon>Leotiomycetes</taxon>
        <taxon>Helotiales</taxon>
        <taxon>Sclerotiniaceae</taxon>
        <taxon>Monilinia</taxon>
    </lineage>
</organism>
<sequence>MNKSELSPIIYVDWPNAITNESTNFPNQRVAWYGYESQIVLEPGQEYLNSTAADNVFGWGVNQRQPPVFPMLPIDYNSILNTSVYQSQFIYLLAKSSATTDYTVCQMSSSLAVDCSTRYSAGGGSGLLENTCEDPNDEMAYDKSVESPPENVQKDFRNIITEWAVSLALNTGVSNANASIARLLTQFVPTAPSFNTSLPSIAEALASLSGCTLLISAQAATFRHYMNYTVPQEIISPGIYEPFNASISSQSYTSGPIRPWQNIFYLVLIIAFLTNIFCLGYFIRQRGLVTDFTETQNLFALAVNSPPSQRLGGSCAAGPQGDQLNVDFHVEHEEKSSHFYLKEGSISSAFEPPSVELKNRNVGVGLKSRTASSYSMLSNKRSFL</sequence>
<evidence type="ECO:0000313" key="3">
    <source>
        <dbReference type="Proteomes" id="UP000672032"/>
    </source>
</evidence>
<keyword evidence="1" id="KW-0472">Membrane</keyword>
<keyword evidence="3" id="KW-1185">Reference proteome</keyword>
<keyword evidence="1" id="KW-1133">Transmembrane helix</keyword>
<dbReference type="EMBL" id="CP063406">
    <property type="protein sequence ID" value="QSZ30687.1"/>
    <property type="molecule type" value="Genomic_DNA"/>
</dbReference>
<evidence type="ECO:0000313" key="2">
    <source>
        <dbReference type="EMBL" id="QSZ30687.1"/>
    </source>
</evidence>
<gene>
    <name evidence="2" type="ORF">DSL72_000245</name>
</gene>
<dbReference type="Proteomes" id="UP000672032">
    <property type="component" value="Chromosome 2"/>
</dbReference>
<name>A0A8A3PA91_9HELO</name>
<reference evidence="2" key="1">
    <citation type="submission" date="2020-10" db="EMBL/GenBank/DDBJ databases">
        <title>Genome Sequence of Monilinia vaccinii-corymbosi Sheds Light on Mummy Berry Disease Infection of Blueberry and Mating Type.</title>
        <authorList>
            <person name="Yow A.G."/>
            <person name="Zhang Y."/>
            <person name="Bansal K."/>
            <person name="Eacker S.M."/>
            <person name="Sullivan S."/>
            <person name="Liachko I."/>
            <person name="Cubeta M.A."/>
            <person name="Rollins J.A."/>
            <person name="Ashrafi H."/>
        </authorList>
    </citation>
    <scope>NUCLEOTIDE SEQUENCE</scope>
    <source>
        <strain evidence="2">RL-1</strain>
    </source>
</reference>
<evidence type="ECO:0000256" key="1">
    <source>
        <dbReference type="SAM" id="Phobius"/>
    </source>
</evidence>
<proteinExistence type="predicted"/>
<protein>
    <submittedName>
        <fullName evidence="2">Uncharacterized protein</fullName>
    </submittedName>
</protein>
<keyword evidence="1" id="KW-0812">Transmembrane</keyword>
<feature type="transmembrane region" description="Helical" evidence="1">
    <location>
        <begin position="263"/>
        <end position="283"/>
    </location>
</feature>
<accession>A0A8A3PA91</accession>
<dbReference type="AlphaFoldDB" id="A0A8A3PA91"/>
<dbReference type="OrthoDB" id="4721035at2759"/>